<evidence type="ECO:0000256" key="2">
    <source>
        <dbReference type="ARBA" id="ARBA00023002"/>
    </source>
</evidence>
<keyword evidence="3" id="KW-0812">Transmembrane</keyword>
<dbReference type="GeneID" id="105360552"/>
<dbReference type="PANTHER" id="PTHR24322:SF736">
    <property type="entry name" value="RETINOL DEHYDROGENASE 10"/>
    <property type="match status" value="1"/>
</dbReference>
<comment type="similarity">
    <text evidence="1">Belongs to the short-chain dehydrogenases/reductases (SDR) family.</text>
</comment>
<dbReference type="PANTHER" id="PTHR24322">
    <property type="entry name" value="PKSB"/>
    <property type="match status" value="1"/>
</dbReference>
<dbReference type="Gene3D" id="3.40.50.720">
    <property type="entry name" value="NAD(P)-binding Rossmann-like Domain"/>
    <property type="match status" value="1"/>
</dbReference>
<gene>
    <name evidence="5" type="primary">LOC105360552</name>
</gene>
<accession>A0AAJ6VNR0</accession>
<dbReference type="KEGG" id="csol:105360552"/>
<dbReference type="Pfam" id="PF00106">
    <property type="entry name" value="adh_short"/>
    <property type="match status" value="1"/>
</dbReference>
<dbReference type="SUPFAM" id="SSF51735">
    <property type="entry name" value="NAD(P)-binding Rossmann-fold domains"/>
    <property type="match status" value="1"/>
</dbReference>
<reference evidence="5" key="1">
    <citation type="submission" date="2025-08" db="UniProtKB">
        <authorList>
            <consortium name="RefSeq"/>
        </authorList>
    </citation>
    <scope>IDENTIFICATION</scope>
</reference>
<keyword evidence="3" id="KW-0472">Membrane</keyword>
<evidence type="ECO:0000256" key="3">
    <source>
        <dbReference type="SAM" id="Phobius"/>
    </source>
</evidence>
<dbReference type="RefSeq" id="XP_011495788.1">
    <property type="nucleotide sequence ID" value="XM_011497486.1"/>
</dbReference>
<evidence type="ECO:0000256" key="1">
    <source>
        <dbReference type="ARBA" id="ARBA00006484"/>
    </source>
</evidence>
<evidence type="ECO:0000313" key="4">
    <source>
        <dbReference type="Proteomes" id="UP000695007"/>
    </source>
</evidence>
<dbReference type="AlphaFoldDB" id="A0AAJ6VNR0"/>
<dbReference type="Proteomes" id="UP000695007">
    <property type="component" value="Unplaced"/>
</dbReference>
<sequence length="304" mass="33420">MLSIRTESVISWSRSSNPSFLGWVYLNIEILLGLGLSGFLVFLGIVKSFLPKPPRDLTGNIVLVTGATTSLGRCLAEEFASSGCSVYLVDGPGSNVEELAEQLREKHRGARRLEPAHRKEERRVSSSPALGYVCDLSDREKVRVLGKKLGRALGGLDVLVTCTPGPIETESFHVLSRALAFHYWTVLAFLPSMLHRERAHVIGITPTKCTMDASIGSRAAVAGLMDSLAQQFNGQNNTLTFMTVAPNAEPSLMKQSEQVIARKVVQAVQRNQSCLSINWSSKLLYFLSCRLYSGITTISRWFDT</sequence>
<proteinExistence type="inferred from homology"/>
<name>A0AAJ6VNR0_9HYME</name>
<evidence type="ECO:0000313" key="5">
    <source>
        <dbReference type="RefSeq" id="XP_011495788.1"/>
    </source>
</evidence>
<protein>
    <submittedName>
        <fullName evidence="5">Epidermal retinol dehydrogenase 2-like</fullName>
    </submittedName>
</protein>
<dbReference type="InterPro" id="IPR002347">
    <property type="entry name" value="SDR_fam"/>
</dbReference>
<dbReference type="GO" id="GO:0016616">
    <property type="term" value="F:oxidoreductase activity, acting on the CH-OH group of donors, NAD or NADP as acceptor"/>
    <property type="evidence" value="ECO:0007669"/>
    <property type="project" value="TreeGrafter"/>
</dbReference>
<organism evidence="4 5">
    <name type="scientific">Ceratosolen solmsi marchali</name>
    <dbReference type="NCBI Taxonomy" id="326594"/>
    <lineage>
        <taxon>Eukaryota</taxon>
        <taxon>Metazoa</taxon>
        <taxon>Ecdysozoa</taxon>
        <taxon>Arthropoda</taxon>
        <taxon>Hexapoda</taxon>
        <taxon>Insecta</taxon>
        <taxon>Pterygota</taxon>
        <taxon>Neoptera</taxon>
        <taxon>Endopterygota</taxon>
        <taxon>Hymenoptera</taxon>
        <taxon>Apocrita</taxon>
        <taxon>Proctotrupomorpha</taxon>
        <taxon>Chalcidoidea</taxon>
        <taxon>Agaonidae</taxon>
        <taxon>Agaoninae</taxon>
        <taxon>Ceratosolen</taxon>
    </lineage>
</organism>
<keyword evidence="2" id="KW-0560">Oxidoreductase</keyword>
<keyword evidence="4" id="KW-1185">Reference proteome</keyword>
<dbReference type="InterPro" id="IPR036291">
    <property type="entry name" value="NAD(P)-bd_dom_sf"/>
</dbReference>
<feature type="transmembrane region" description="Helical" evidence="3">
    <location>
        <begin position="20"/>
        <end position="46"/>
    </location>
</feature>
<keyword evidence="3" id="KW-1133">Transmembrane helix</keyword>